<comment type="caution">
    <text evidence="3">The sequence shown here is derived from an EMBL/GenBank/DDBJ whole genome shotgun (WGS) entry which is preliminary data.</text>
</comment>
<gene>
    <name evidence="3" type="ORF">ACJMK2_005368</name>
</gene>
<evidence type="ECO:0000313" key="4">
    <source>
        <dbReference type="Proteomes" id="UP001634394"/>
    </source>
</evidence>
<name>A0ABD3VSI3_SINWO</name>
<evidence type="ECO:0000259" key="1">
    <source>
        <dbReference type="Pfam" id="PF21109"/>
    </source>
</evidence>
<accession>A0ABD3VSI3</accession>
<dbReference type="EMBL" id="JBJQND010000010">
    <property type="protein sequence ID" value="KAL3863618.1"/>
    <property type="molecule type" value="Genomic_DNA"/>
</dbReference>
<feature type="domain" description="Stonustoxin-like helical" evidence="1">
    <location>
        <begin position="273"/>
        <end position="368"/>
    </location>
</feature>
<evidence type="ECO:0000259" key="2">
    <source>
        <dbReference type="Pfam" id="PF24674"/>
    </source>
</evidence>
<proteinExistence type="predicted"/>
<sequence length="520" mass="59286">MADDQNLLQLPALGLPFELGTLYNVNKNQIVPAISLWEYGQENEIIHVRRNITHNTDVTTLDSLESQMNLLDIKGNFKINALANKLEVKGSGEVLRDNKTSKRKASVVLETKGTTKDEFISMSYFSKEKIEQHHDFIKTSGATHVVVGITYGYQFVLMLETTCKSENEKLKVQGKIELKLWSPIQGEAQGLYETEEEKNLNELKVRIFGTVQIPSNPISFQEAIEIYKKIPELVVDKECPIRVHLFPLASICSSLPKACSQINEAVLNSVAAMFEEISNSEVALNDIQTSDIAIKEPRIRKKAKKLSTQLKRHKIWLQMKLHDIMSDPKMEKEFLESKQIQKVLEKHENSPFSTYILDMYIAKIEKELRFIENLVAMLKFSQENDKSGSHQAKGSGENKIAIDILSDETDVCIPFEISKVYVLELPIIVVEDDVLKKMLMYDPDNDQGWLSSEVDSLTLPFEDTKMQKAILKCSKKFVHLTHLYPNEKFRCVLQGYLINKKPRIISYSATTGDIENVRDV</sequence>
<dbReference type="InterPro" id="IPR056072">
    <property type="entry name" value="SNTX_MACPF/CDC-like_dom"/>
</dbReference>
<dbReference type="InterPro" id="IPR052090">
    <property type="entry name" value="Cytolytic_pore-forming_toxin"/>
</dbReference>
<feature type="domain" description="SNTX MACPF/CDC-like" evidence="2">
    <location>
        <begin position="9"/>
        <end position="167"/>
    </location>
</feature>
<evidence type="ECO:0000313" key="3">
    <source>
        <dbReference type="EMBL" id="KAL3863618.1"/>
    </source>
</evidence>
<protein>
    <submittedName>
        <fullName evidence="3">Uncharacterized protein</fullName>
    </submittedName>
</protein>
<dbReference type="PANTHER" id="PTHR31594:SF14">
    <property type="entry name" value="FIBRONECTIN TYPE-III DOMAIN-CONTAINING PROTEIN"/>
    <property type="match status" value="1"/>
</dbReference>
<dbReference type="Pfam" id="PF21109">
    <property type="entry name" value="Stonustoxin_helical"/>
    <property type="match status" value="1"/>
</dbReference>
<dbReference type="AlphaFoldDB" id="A0ABD3VSI3"/>
<keyword evidence="4" id="KW-1185">Reference proteome</keyword>
<dbReference type="PANTHER" id="PTHR31594">
    <property type="entry name" value="AIG1-TYPE G DOMAIN-CONTAINING PROTEIN"/>
    <property type="match status" value="1"/>
</dbReference>
<dbReference type="Pfam" id="PF24674">
    <property type="entry name" value="MACPF_SNTX"/>
    <property type="match status" value="1"/>
</dbReference>
<organism evidence="3 4">
    <name type="scientific">Sinanodonta woodiana</name>
    <name type="common">Chinese pond mussel</name>
    <name type="synonym">Anodonta woodiana</name>
    <dbReference type="NCBI Taxonomy" id="1069815"/>
    <lineage>
        <taxon>Eukaryota</taxon>
        <taxon>Metazoa</taxon>
        <taxon>Spiralia</taxon>
        <taxon>Lophotrochozoa</taxon>
        <taxon>Mollusca</taxon>
        <taxon>Bivalvia</taxon>
        <taxon>Autobranchia</taxon>
        <taxon>Heteroconchia</taxon>
        <taxon>Palaeoheterodonta</taxon>
        <taxon>Unionida</taxon>
        <taxon>Unionoidea</taxon>
        <taxon>Unionidae</taxon>
        <taxon>Unioninae</taxon>
        <taxon>Sinanodonta</taxon>
    </lineage>
</organism>
<reference evidence="3 4" key="1">
    <citation type="submission" date="2024-11" db="EMBL/GenBank/DDBJ databases">
        <title>Chromosome-level genome assembly of the freshwater bivalve Anodonta woodiana.</title>
        <authorList>
            <person name="Chen X."/>
        </authorList>
    </citation>
    <scope>NUCLEOTIDE SEQUENCE [LARGE SCALE GENOMIC DNA]</scope>
    <source>
        <strain evidence="3">MN2024</strain>
        <tissue evidence="3">Gills</tissue>
    </source>
</reference>
<dbReference type="InterPro" id="IPR048997">
    <property type="entry name" value="Stonustoxin-like_helical"/>
</dbReference>
<dbReference type="Proteomes" id="UP001634394">
    <property type="component" value="Unassembled WGS sequence"/>
</dbReference>